<feature type="domain" description="Cobalamin-independent methionine synthase MetE N-terminal" evidence="1">
    <location>
        <begin position="57"/>
        <end position="257"/>
    </location>
</feature>
<dbReference type="GO" id="GO:0008270">
    <property type="term" value="F:zinc ion binding"/>
    <property type="evidence" value="ECO:0007669"/>
    <property type="project" value="InterPro"/>
</dbReference>
<accession>A0A317CUX6</accession>
<name>A0A317CUX6_9GAMM</name>
<dbReference type="InterPro" id="IPR038071">
    <property type="entry name" value="UROD/MetE-like_sf"/>
</dbReference>
<dbReference type="EMBL" id="QGKM01000004">
    <property type="protein sequence ID" value="PWR00291.1"/>
    <property type="molecule type" value="Genomic_DNA"/>
</dbReference>
<dbReference type="OrthoDB" id="244285at2"/>
<dbReference type="GO" id="GO:0008652">
    <property type="term" value="P:amino acid biosynthetic process"/>
    <property type="evidence" value="ECO:0007669"/>
    <property type="project" value="InterPro"/>
</dbReference>
<sequence length="333" mass="37457">MITTHTLGQVYNPASLSKADALVHTDLLTLHTGSVSEQVAFNHHLFGFDQACSGSTKCTEWFGSSQYFEAITPKQDIALKLNTDALVEQIKQADKAGYTCKASVLGPISLLWSLNLSDDAERMSYLDKVMPLYTQLLTEMGEHKLPWIQFDEPMLTQELSREWQHAYRTSYFRLQRAPVKVMVASTYGALNRNLQIACQLPVQAIHIDACTAPEQILRVVDWLPRHKILSLGVLSADDLAKTDLNKWLEKLTPFANRLKERLWLAPNMSLQHLPVESPKDGANTEQNAFVLQKVRELITLAQGLKQGEFKQPVRLPRTNAPVDIQKPAQTQVA</sequence>
<proteinExistence type="predicted"/>
<dbReference type="PANTHER" id="PTHR30519">
    <property type="entry name" value="5-METHYLTETRAHYDROPTEROYLTRIGLUTAMATE--HOMOCYSTEINE METHYLTRANSFERASE"/>
    <property type="match status" value="1"/>
</dbReference>
<reference evidence="2 3" key="1">
    <citation type="submission" date="2018-05" db="EMBL/GenBank/DDBJ databases">
        <title>Leucothrix arctica sp. nov., isolated from Arctic seawater.</title>
        <authorList>
            <person name="Choi A."/>
            <person name="Baek K."/>
        </authorList>
    </citation>
    <scope>NUCLEOTIDE SEQUENCE [LARGE SCALE GENOMIC DNA]</scope>
    <source>
        <strain evidence="2 3">JCM 18388</strain>
    </source>
</reference>
<gene>
    <name evidence="2" type="ORF">DKW60_01690</name>
</gene>
<organism evidence="2 3">
    <name type="scientific">Leucothrix pacifica</name>
    <dbReference type="NCBI Taxonomy" id="1247513"/>
    <lineage>
        <taxon>Bacteria</taxon>
        <taxon>Pseudomonadati</taxon>
        <taxon>Pseudomonadota</taxon>
        <taxon>Gammaproteobacteria</taxon>
        <taxon>Thiotrichales</taxon>
        <taxon>Thiotrichaceae</taxon>
        <taxon>Leucothrix</taxon>
    </lineage>
</organism>
<evidence type="ECO:0000259" key="1">
    <source>
        <dbReference type="Pfam" id="PF08267"/>
    </source>
</evidence>
<protein>
    <recommendedName>
        <fullName evidence="1">Cobalamin-independent methionine synthase MetE N-terminal domain-containing protein</fullName>
    </recommendedName>
</protein>
<dbReference type="RefSeq" id="WP_109835936.1">
    <property type="nucleotide sequence ID" value="NZ_QGKM01000004.1"/>
</dbReference>
<dbReference type="SUPFAM" id="SSF51726">
    <property type="entry name" value="UROD/MetE-like"/>
    <property type="match status" value="1"/>
</dbReference>
<dbReference type="Gene3D" id="3.20.20.210">
    <property type="match status" value="1"/>
</dbReference>
<evidence type="ECO:0000313" key="2">
    <source>
        <dbReference type="EMBL" id="PWR00291.1"/>
    </source>
</evidence>
<dbReference type="InterPro" id="IPR013215">
    <property type="entry name" value="Cbl-indep_Met_Synth_N"/>
</dbReference>
<keyword evidence="3" id="KW-1185">Reference proteome</keyword>
<dbReference type="Pfam" id="PF08267">
    <property type="entry name" value="Meth_synt_1"/>
    <property type="match status" value="1"/>
</dbReference>
<comment type="caution">
    <text evidence="2">The sequence shown here is derived from an EMBL/GenBank/DDBJ whole genome shotgun (WGS) entry which is preliminary data.</text>
</comment>
<dbReference type="GO" id="GO:0003871">
    <property type="term" value="F:5-methyltetrahydropteroyltriglutamate-homocysteine S-methyltransferase activity"/>
    <property type="evidence" value="ECO:0007669"/>
    <property type="project" value="InterPro"/>
</dbReference>
<dbReference type="AlphaFoldDB" id="A0A317CUX6"/>
<dbReference type="Proteomes" id="UP000245539">
    <property type="component" value="Unassembled WGS sequence"/>
</dbReference>
<evidence type="ECO:0000313" key="3">
    <source>
        <dbReference type="Proteomes" id="UP000245539"/>
    </source>
</evidence>